<evidence type="ECO:0000256" key="1">
    <source>
        <dbReference type="SAM" id="Phobius"/>
    </source>
</evidence>
<keyword evidence="1" id="KW-1133">Transmembrane helix</keyword>
<protein>
    <submittedName>
        <fullName evidence="2">Uncharacterized protein</fullName>
    </submittedName>
</protein>
<comment type="caution">
    <text evidence="2">The sequence shown here is derived from an EMBL/GenBank/DDBJ whole genome shotgun (WGS) entry which is preliminary data.</text>
</comment>
<feature type="transmembrane region" description="Helical" evidence="1">
    <location>
        <begin position="6"/>
        <end position="28"/>
    </location>
</feature>
<reference evidence="2 3" key="1">
    <citation type="submission" date="2020-05" db="EMBL/GenBank/DDBJ databases">
        <title>Genome Sequencing of Type Strains.</title>
        <authorList>
            <person name="Lemaire J.F."/>
            <person name="Inderbitzin P."/>
            <person name="Gregorio O.A."/>
            <person name="Collins S.B."/>
            <person name="Wespe N."/>
            <person name="Knight-Connoni V."/>
        </authorList>
    </citation>
    <scope>NUCLEOTIDE SEQUENCE [LARGE SCALE GENOMIC DNA]</scope>
    <source>
        <strain evidence="2 3">LMG 21957</strain>
    </source>
</reference>
<gene>
    <name evidence="2" type="ORF">HP552_11025</name>
</gene>
<proteinExistence type="predicted"/>
<keyword evidence="1" id="KW-0812">Transmembrane</keyword>
<dbReference type="RefSeq" id="WP_175395530.1">
    <property type="nucleotide sequence ID" value="NZ_JABMCB010000176.1"/>
</dbReference>
<dbReference type="Proteomes" id="UP000526125">
    <property type="component" value="Unassembled WGS sequence"/>
</dbReference>
<dbReference type="AlphaFoldDB" id="A0A7Y6EUL1"/>
<name>A0A7Y6EUL1_9BACL</name>
<evidence type="ECO:0000313" key="2">
    <source>
        <dbReference type="EMBL" id="NUU75761.1"/>
    </source>
</evidence>
<keyword evidence="3" id="KW-1185">Reference proteome</keyword>
<accession>A0A7Y6EUL1</accession>
<organism evidence="2 3">
    <name type="scientific">Paenibacillus xylanilyticus</name>
    <dbReference type="NCBI Taxonomy" id="248903"/>
    <lineage>
        <taxon>Bacteria</taxon>
        <taxon>Bacillati</taxon>
        <taxon>Bacillota</taxon>
        <taxon>Bacilli</taxon>
        <taxon>Bacillales</taxon>
        <taxon>Paenibacillaceae</taxon>
        <taxon>Paenibacillus</taxon>
    </lineage>
</organism>
<feature type="transmembrane region" description="Helical" evidence="1">
    <location>
        <begin position="101"/>
        <end position="122"/>
    </location>
</feature>
<dbReference type="EMBL" id="JABMCB010000176">
    <property type="protein sequence ID" value="NUU75761.1"/>
    <property type="molecule type" value="Genomic_DNA"/>
</dbReference>
<keyword evidence="1" id="KW-0472">Membrane</keyword>
<sequence>MIYEGYAITVPFTFAAISSSLLCVILLIQSELRAIDNDYLQKVTNYRPQTIDELIEEKETWGWEKYRIDNYIAALKANGDIRAGLYYDSQPTKNELGSTQIIGILGITIYLAFVPICVLAALDRLFYIF</sequence>
<evidence type="ECO:0000313" key="3">
    <source>
        <dbReference type="Proteomes" id="UP000526125"/>
    </source>
</evidence>